<accession>A0A381T0I3</accession>
<dbReference type="GO" id="GO:0009067">
    <property type="term" value="P:aspartate family amino acid biosynthetic process"/>
    <property type="evidence" value="ECO:0007669"/>
    <property type="project" value="InterPro"/>
</dbReference>
<dbReference type="Gene3D" id="3.40.1160.10">
    <property type="entry name" value="Acetylglutamate kinase-like"/>
    <property type="match status" value="1"/>
</dbReference>
<dbReference type="EC" id="2.7.2.4" evidence="1"/>
<dbReference type="Gene3D" id="3.30.2130.10">
    <property type="entry name" value="VC0802-like"/>
    <property type="match status" value="1"/>
</dbReference>
<dbReference type="InterPro" id="IPR054352">
    <property type="entry name" value="ACT_Aspartokinase"/>
</dbReference>
<evidence type="ECO:0000259" key="8">
    <source>
        <dbReference type="Pfam" id="PF22468"/>
    </source>
</evidence>
<reference evidence="9" key="1">
    <citation type="submission" date="2018-05" db="EMBL/GenBank/DDBJ databases">
        <authorList>
            <person name="Lanie J.A."/>
            <person name="Ng W.-L."/>
            <person name="Kazmierczak K.M."/>
            <person name="Andrzejewski T.M."/>
            <person name="Davidsen T.M."/>
            <person name="Wayne K.J."/>
            <person name="Tettelin H."/>
            <person name="Glass J.I."/>
            <person name="Rusch D."/>
            <person name="Podicherti R."/>
            <person name="Tsui H.-C.T."/>
            <person name="Winkler M.E."/>
        </authorList>
    </citation>
    <scope>NUCLEOTIDE SEQUENCE</scope>
</reference>
<dbReference type="Pfam" id="PF22468">
    <property type="entry name" value="ACT_9"/>
    <property type="match status" value="2"/>
</dbReference>
<dbReference type="InterPro" id="IPR011147">
    <property type="entry name" value="Bifunc_Aspkin/hSer_DH"/>
</dbReference>
<feature type="domain" description="Aspartate/glutamate/uridylate kinase" evidence="7">
    <location>
        <begin position="6"/>
        <end position="281"/>
    </location>
</feature>
<dbReference type="GO" id="GO:0005524">
    <property type="term" value="F:ATP binding"/>
    <property type="evidence" value="ECO:0007669"/>
    <property type="project" value="UniProtKB-KW"/>
</dbReference>
<feature type="domain" description="Aspartokinase ACT" evidence="8">
    <location>
        <begin position="395"/>
        <end position="455"/>
    </location>
</feature>
<dbReference type="FunFam" id="3.30.2130.10:FF:000001">
    <property type="entry name" value="Bifunctional aspartokinase/homoserine dehydrogenase"/>
    <property type="match status" value="1"/>
</dbReference>
<evidence type="ECO:0000256" key="1">
    <source>
        <dbReference type="ARBA" id="ARBA00013059"/>
    </source>
</evidence>
<dbReference type="GO" id="GO:0009090">
    <property type="term" value="P:homoserine biosynthetic process"/>
    <property type="evidence" value="ECO:0007669"/>
    <property type="project" value="TreeGrafter"/>
</dbReference>
<keyword evidence="6" id="KW-0521">NADP</keyword>
<evidence type="ECO:0000256" key="6">
    <source>
        <dbReference type="ARBA" id="ARBA00022857"/>
    </source>
</evidence>
<dbReference type="Gene3D" id="1.20.120.1320">
    <property type="entry name" value="Aspartokinase, catalytic domain"/>
    <property type="match status" value="1"/>
</dbReference>
<proteinExistence type="predicted"/>
<evidence type="ECO:0000259" key="7">
    <source>
        <dbReference type="Pfam" id="PF00696"/>
    </source>
</evidence>
<dbReference type="PROSITE" id="PS00324">
    <property type="entry name" value="ASPARTOKINASE"/>
    <property type="match status" value="1"/>
</dbReference>
<dbReference type="PANTHER" id="PTHR43070">
    <property type="match status" value="1"/>
</dbReference>
<name>A0A381T0I3_9ZZZZ</name>
<evidence type="ECO:0000256" key="3">
    <source>
        <dbReference type="ARBA" id="ARBA00022741"/>
    </source>
</evidence>
<dbReference type="Gene3D" id="3.40.50.720">
    <property type="entry name" value="NAD(P)-binding Rossmann-like Domain"/>
    <property type="match status" value="1"/>
</dbReference>
<keyword evidence="4" id="KW-0418">Kinase</keyword>
<dbReference type="InterPro" id="IPR001341">
    <property type="entry name" value="Asp_kinase"/>
</dbReference>
<keyword evidence="2" id="KW-0808">Transferase</keyword>
<dbReference type="GO" id="GO:0004072">
    <property type="term" value="F:aspartate kinase activity"/>
    <property type="evidence" value="ECO:0007669"/>
    <property type="project" value="UniProtKB-EC"/>
</dbReference>
<organism evidence="9">
    <name type="scientific">marine metagenome</name>
    <dbReference type="NCBI Taxonomy" id="408172"/>
    <lineage>
        <taxon>unclassified sequences</taxon>
        <taxon>metagenomes</taxon>
        <taxon>ecological metagenomes</taxon>
    </lineage>
</organism>
<dbReference type="GO" id="GO:0004412">
    <property type="term" value="F:homoserine dehydrogenase activity"/>
    <property type="evidence" value="ECO:0007669"/>
    <property type="project" value="InterPro"/>
</dbReference>
<dbReference type="PANTHER" id="PTHR43070:SF5">
    <property type="entry name" value="HOMOSERINE DEHYDROGENASE"/>
    <property type="match status" value="1"/>
</dbReference>
<feature type="domain" description="Aspartokinase ACT" evidence="8">
    <location>
        <begin position="314"/>
        <end position="372"/>
    </location>
</feature>
<keyword evidence="5" id="KW-0067">ATP-binding</keyword>
<dbReference type="InterPro" id="IPR045865">
    <property type="entry name" value="ACT-like_dom_sf"/>
</dbReference>
<gene>
    <name evidence="9" type="ORF">METZ01_LOCUS62599</name>
</gene>
<dbReference type="NCBIfam" id="TIGR00657">
    <property type="entry name" value="asp_kinases"/>
    <property type="match status" value="1"/>
</dbReference>
<evidence type="ECO:0000256" key="2">
    <source>
        <dbReference type="ARBA" id="ARBA00022679"/>
    </source>
</evidence>
<evidence type="ECO:0000256" key="5">
    <source>
        <dbReference type="ARBA" id="ARBA00022840"/>
    </source>
</evidence>
<dbReference type="SUPFAM" id="SSF55021">
    <property type="entry name" value="ACT-like"/>
    <property type="match status" value="2"/>
</dbReference>
<dbReference type="InterPro" id="IPR001048">
    <property type="entry name" value="Asp/Glu/Uridylate_kinase"/>
</dbReference>
<dbReference type="InterPro" id="IPR036393">
    <property type="entry name" value="AceGlu_kinase-like_sf"/>
</dbReference>
<protein>
    <recommendedName>
        <fullName evidence="1">aspartate kinase</fullName>
        <ecNumber evidence="1">2.7.2.4</ecNumber>
    </recommendedName>
</protein>
<dbReference type="EMBL" id="UINC01003847">
    <property type="protein sequence ID" value="SVA09745.1"/>
    <property type="molecule type" value="Genomic_DNA"/>
</dbReference>
<keyword evidence="3" id="KW-0547">Nucleotide-binding</keyword>
<dbReference type="AlphaFoldDB" id="A0A381T0I3"/>
<dbReference type="CDD" id="cd04921">
    <property type="entry name" value="ACT_AKi-HSDH-ThrA-like_1"/>
    <property type="match status" value="1"/>
</dbReference>
<dbReference type="SUPFAM" id="SSF53633">
    <property type="entry name" value="Carbamate kinase-like"/>
    <property type="match status" value="1"/>
</dbReference>
<dbReference type="CDD" id="cd04243">
    <property type="entry name" value="AAK_AK-HSDH-like"/>
    <property type="match status" value="1"/>
</dbReference>
<dbReference type="Pfam" id="PF00696">
    <property type="entry name" value="AA_kinase"/>
    <property type="match status" value="1"/>
</dbReference>
<sequence>MQENNWQIYKFGGSSLNNSDCILNVCNLIKENSSQNLIVVVSAMAGVTDQLVDYSESRNQSILDKIADRYRATINETIQEESIHEALLEEFSNDLKIINELAESYSEKSIKTEENQILGFGEIWSSRLIQGVLNESKDQRDIHLLNPLKIITLCKTEMGANVDWGESKKLFSESLSDKTGVFIMAGFIAMSSDSIATNLGRNGSDYSASIMGSLAEAESVSIWTDTDGIMTADPNQIESAKTIEQMSYDEAIELAYFGAEVIHEKTMSPLIDKDIPIYIRNTFNPESKVTQISSALIEGQSVKGITTIENITLVNIEGSGMIGVPGTAKRLFSCLSDAGISVILLTQASSEHSICFAIDEEFSDQIEDVIKDEFSVDFSIGNLQEIEIQNNASIIAVVGSGMTGTKGIAAQFFRAITESEVNVMAIAQGSSEKNISVVVSKDDLHRAVQFVHNAFFTGKAKLIIGLVGLGNVGEEFYRQVDAQKDNIYKDFNVEINFVAMSNSSHMILSDTISESDVASLMERDQSYQASDIGEIIEFLNDSPGNIKVLIDCTA</sequence>
<evidence type="ECO:0000313" key="9">
    <source>
        <dbReference type="EMBL" id="SVA09745.1"/>
    </source>
</evidence>
<dbReference type="InterPro" id="IPR018042">
    <property type="entry name" value="Aspartate_kinase_CS"/>
</dbReference>
<dbReference type="InterPro" id="IPR042199">
    <property type="entry name" value="AsparK_Bifunc_asparK/hSer_DH"/>
</dbReference>
<feature type="non-terminal residue" evidence="9">
    <location>
        <position position="554"/>
    </location>
</feature>
<evidence type="ECO:0000256" key="4">
    <source>
        <dbReference type="ARBA" id="ARBA00022777"/>
    </source>
</evidence>